<dbReference type="InterPro" id="IPR023486">
    <property type="entry name" value="TFIIB_CS"/>
</dbReference>
<protein>
    <recommendedName>
        <fullName evidence="1">Transcription initiation factor IIB</fullName>
    </recommendedName>
    <alternativeName>
        <fullName evidence="5">General transcription factor TFIIB</fullName>
    </alternativeName>
</protein>
<keyword evidence="6" id="KW-0479">Metal-binding</keyword>
<dbReference type="Pfam" id="PF00382">
    <property type="entry name" value="TFIIB"/>
    <property type="match status" value="2"/>
</dbReference>
<dbReference type="PROSITE" id="PS51134">
    <property type="entry name" value="ZF_TFIIB"/>
    <property type="match status" value="1"/>
</dbReference>
<dbReference type="InterPro" id="IPR013137">
    <property type="entry name" value="Znf_TFIIB"/>
</dbReference>
<organism evidence="8 9">
    <name type="scientific">Allacma fusca</name>
    <dbReference type="NCBI Taxonomy" id="39272"/>
    <lineage>
        <taxon>Eukaryota</taxon>
        <taxon>Metazoa</taxon>
        <taxon>Ecdysozoa</taxon>
        <taxon>Arthropoda</taxon>
        <taxon>Hexapoda</taxon>
        <taxon>Collembola</taxon>
        <taxon>Symphypleona</taxon>
        <taxon>Sminthuridae</taxon>
        <taxon>Allacma</taxon>
    </lineage>
</organism>
<dbReference type="GO" id="GO:0005634">
    <property type="term" value="C:nucleus"/>
    <property type="evidence" value="ECO:0007669"/>
    <property type="project" value="TreeGrafter"/>
</dbReference>
<dbReference type="PROSITE" id="PS00782">
    <property type="entry name" value="TFIIB"/>
    <property type="match status" value="1"/>
</dbReference>
<dbReference type="InterPro" id="IPR013150">
    <property type="entry name" value="TFIIB_cyclin"/>
</dbReference>
<keyword evidence="4" id="KW-0804">Transcription</keyword>
<dbReference type="InterPro" id="IPR000812">
    <property type="entry name" value="TFIIB"/>
</dbReference>
<proteinExistence type="predicted"/>
<dbReference type="EMBL" id="CAJVCH010547204">
    <property type="protein sequence ID" value="CAG7828359.1"/>
    <property type="molecule type" value="Genomic_DNA"/>
</dbReference>
<keyword evidence="2" id="KW-0677">Repeat</keyword>
<keyword evidence="9" id="KW-1185">Reference proteome</keyword>
<sequence>MFRIDPDGSSGERCPEHPTANVIEDNRIGDRICVECGLILGKSVDIEAEWRTFSQGREKTDQSRVGGAFNPLLTGSDLGTTIETLDGPNCAGELLEQSRRKVIQGSDRELIYGFSLIEKIAVGLSLSKNIRNQAENIFKAIFMKKHSIGGNMSMDAMAAASLYTACRQEGTHILYSPLCKQGKVKRLQVGKCFKIICKHLDIKVGMVTSENYIGPICQKLGLAGYIRDAALWVANMSVGINLVLGRSPNSVAAAAIYMATQASSQDQHRPRVDIADAAGVHENTLRCAYRKMYVKAEQLFPPGFHFVTPIEELPLY</sequence>
<dbReference type="PANTHER" id="PTHR11618">
    <property type="entry name" value="TRANSCRIPTION INITIATION FACTOR IIB-RELATED"/>
    <property type="match status" value="1"/>
</dbReference>
<evidence type="ECO:0000313" key="9">
    <source>
        <dbReference type="Proteomes" id="UP000708208"/>
    </source>
</evidence>
<dbReference type="GO" id="GO:0016251">
    <property type="term" value="F:RNA polymerase II general transcription initiation factor activity"/>
    <property type="evidence" value="ECO:0007669"/>
    <property type="project" value="TreeGrafter"/>
</dbReference>
<evidence type="ECO:0000256" key="3">
    <source>
        <dbReference type="ARBA" id="ARBA00023015"/>
    </source>
</evidence>
<evidence type="ECO:0000256" key="5">
    <source>
        <dbReference type="ARBA" id="ARBA00031706"/>
    </source>
</evidence>
<dbReference type="Pfam" id="PF08271">
    <property type="entry name" value="Zn_Ribbon_TF"/>
    <property type="match status" value="1"/>
</dbReference>
<dbReference type="OrthoDB" id="25790at2759"/>
<evidence type="ECO:0000313" key="8">
    <source>
        <dbReference type="EMBL" id="CAG7828359.1"/>
    </source>
</evidence>
<feature type="domain" description="TFIIB-type" evidence="7">
    <location>
        <begin position="10"/>
        <end position="41"/>
    </location>
</feature>
<evidence type="ECO:0000256" key="4">
    <source>
        <dbReference type="ARBA" id="ARBA00023163"/>
    </source>
</evidence>
<accession>A0A8J2PLR0</accession>
<keyword evidence="6" id="KW-0862">Zinc</keyword>
<dbReference type="PANTHER" id="PTHR11618:SF13">
    <property type="entry name" value="TRANSCRIPTION INITIATION FACTOR IIB"/>
    <property type="match status" value="1"/>
</dbReference>
<keyword evidence="6" id="KW-0863">Zinc-finger</keyword>
<evidence type="ECO:0000259" key="7">
    <source>
        <dbReference type="PROSITE" id="PS51134"/>
    </source>
</evidence>
<evidence type="ECO:0000256" key="6">
    <source>
        <dbReference type="PROSITE-ProRule" id="PRU00469"/>
    </source>
</evidence>
<evidence type="ECO:0000256" key="1">
    <source>
        <dbReference type="ARBA" id="ARBA00013932"/>
    </source>
</evidence>
<keyword evidence="3" id="KW-0805">Transcription regulation</keyword>
<comment type="caution">
    <text evidence="8">The sequence shown here is derived from an EMBL/GenBank/DDBJ whole genome shotgun (WGS) entry which is preliminary data.</text>
</comment>
<dbReference type="GO" id="GO:0070897">
    <property type="term" value="P:transcription preinitiation complex assembly"/>
    <property type="evidence" value="ECO:0007669"/>
    <property type="project" value="InterPro"/>
</dbReference>
<reference evidence="8" key="1">
    <citation type="submission" date="2021-06" db="EMBL/GenBank/DDBJ databases">
        <authorList>
            <person name="Hodson N. C."/>
            <person name="Mongue J. A."/>
            <person name="Jaron S. K."/>
        </authorList>
    </citation>
    <scope>NUCLEOTIDE SEQUENCE</scope>
</reference>
<dbReference type="GO" id="GO:0008270">
    <property type="term" value="F:zinc ion binding"/>
    <property type="evidence" value="ECO:0007669"/>
    <property type="project" value="UniProtKB-KW"/>
</dbReference>
<name>A0A8J2PLR0_9HEXA</name>
<dbReference type="GO" id="GO:0006367">
    <property type="term" value="P:transcription initiation at RNA polymerase II promoter"/>
    <property type="evidence" value="ECO:0007669"/>
    <property type="project" value="TreeGrafter"/>
</dbReference>
<gene>
    <name evidence="8" type="ORF">AFUS01_LOCUS38291</name>
</gene>
<evidence type="ECO:0000256" key="2">
    <source>
        <dbReference type="ARBA" id="ARBA00022737"/>
    </source>
</evidence>
<dbReference type="Proteomes" id="UP000708208">
    <property type="component" value="Unassembled WGS sequence"/>
</dbReference>
<dbReference type="AlphaFoldDB" id="A0A8J2PLR0"/>
<dbReference type="GO" id="GO:0017025">
    <property type="term" value="F:TBP-class protein binding"/>
    <property type="evidence" value="ECO:0007669"/>
    <property type="project" value="InterPro"/>
</dbReference>
<dbReference type="GO" id="GO:0097550">
    <property type="term" value="C:transcription preinitiation complex"/>
    <property type="evidence" value="ECO:0007669"/>
    <property type="project" value="TreeGrafter"/>
</dbReference>